<sequence length="136" mass="15971">MERKAMWCRRVAGAAVVLVVVSTSGCVTEWVPRTNAADYSYSTDYCSTESRGQWPVKNEVATRTVYVEKLEKCREDDKSKCDVDGKYNRVQQPEIESYVMDVNESSRRSAYTSCMWYWGWSEQERWLWQRKPDTSH</sequence>
<protein>
    <recommendedName>
        <fullName evidence="3">Lipoprotein</fullName>
    </recommendedName>
</protein>
<evidence type="ECO:0000313" key="1">
    <source>
        <dbReference type="EMBL" id="MDN8671036.1"/>
    </source>
</evidence>
<proteinExistence type="predicted"/>
<dbReference type="RefSeq" id="WP_157804359.1">
    <property type="nucleotide sequence ID" value="NZ_JACAWX010000001.1"/>
</dbReference>
<evidence type="ECO:0000313" key="2">
    <source>
        <dbReference type="Proteomes" id="UP001174315"/>
    </source>
</evidence>
<accession>A0ABT8QGG3</accession>
<dbReference type="EMBL" id="JAUKNN010000050">
    <property type="protein sequence ID" value="MDN8671036.1"/>
    <property type="molecule type" value="Genomic_DNA"/>
</dbReference>
<keyword evidence="2" id="KW-1185">Reference proteome</keyword>
<comment type="caution">
    <text evidence="1">The sequence shown here is derived from an EMBL/GenBank/DDBJ whole genome shotgun (WGS) entry which is preliminary data.</text>
</comment>
<dbReference type="Proteomes" id="UP001174315">
    <property type="component" value="Unassembled WGS sequence"/>
</dbReference>
<name>A0ABT8QGG3_9GAMM</name>
<organism evidence="1 2">
    <name type="scientific">Stenotrophomonas indicatrix</name>
    <dbReference type="NCBI Taxonomy" id="2045451"/>
    <lineage>
        <taxon>Bacteria</taxon>
        <taxon>Pseudomonadati</taxon>
        <taxon>Pseudomonadota</taxon>
        <taxon>Gammaproteobacteria</taxon>
        <taxon>Lysobacterales</taxon>
        <taxon>Lysobacteraceae</taxon>
        <taxon>Stenotrophomonas</taxon>
    </lineage>
</organism>
<reference evidence="1" key="1">
    <citation type="submission" date="2023-07" db="EMBL/GenBank/DDBJ databases">
        <title>Stenotrophomonas isolates from soil.</title>
        <authorList>
            <person name="Sharma V."/>
            <person name="Zur-Pinska J."/>
            <person name="Hay A.G."/>
        </authorList>
    </citation>
    <scope>NUCLEOTIDE SEQUENCE</scope>
    <source>
        <strain evidence="1">C2</strain>
    </source>
</reference>
<evidence type="ECO:0008006" key="3">
    <source>
        <dbReference type="Google" id="ProtNLM"/>
    </source>
</evidence>
<gene>
    <name evidence="1" type="ORF">Q0S36_16940</name>
</gene>
<dbReference type="PROSITE" id="PS51257">
    <property type="entry name" value="PROKAR_LIPOPROTEIN"/>
    <property type="match status" value="1"/>
</dbReference>